<protein>
    <submittedName>
        <fullName evidence="1">Uncharacterized protein</fullName>
    </submittedName>
</protein>
<organism evidence="1 2">
    <name type="scientific">Phaeosphaeria nodorum (strain SN15 / ATCC MYA-4574 / FGSC 10173)</name>
    <name type="common">Glume blotch fungus</name>
    <name type="synonym">Parastagonospora nodorum</name>
    <dbReference type="NCBI Taxonomy" id="321614"/>
    <lineage>
        <taxon>Eukaryota</taxon>
        <taxon>Fungi</taxon>
        <taxon>Dikarya</taxon>
        <taxon>Ascomycota</taxon>
        <taxon>Pezizomycotina</taxon>
        <taxon>Dothideomycetes</taxon>
        <taxon>Pleosporomycetidae</taxon>
        <taxon>Pleosporales</taxon>
        <taxon>Pleosporineae</taxon>
        <taxon>Phaeosphaeriaceae</taxon>
        <taxon>Parastagonospora</taxon>
    </lineage>
</organism>
<proteinExistence type="predicted"/>
<dbReference type="RefSeq" id="XP_001801117.1">
    <property type="nucleotide sequence ID" value="XM_001801065.1"/>
</dbReference>
<reference evidence="2" key="1">
    <citation type="journal article" date="2007" name="Plant Cell">
        <title>Dothideomycete-plant interactions illuminated by genome sequencing and EST analysis of the wheat pathogen Stagonospora nodorum.</title>
        <authorList>
            <person name="Hane J.K."/>
            <person name="Lowe R.G."/>
            <person name="Solomon P.S."/>
            <person name="Tan K.C."/>
            <person name="Schoch C.L."/>
            <person name="Spatafora J.W."/>
            <person name="Crous P.W."/>
            <person name="Kodira C."/>
            <person name="Birren B.W."/>
            <person name="Galagan J.E."/>
            <person name="Torriani S.F."/>
            <person name="McDonald B.A."/>
            <person name="Oliver R.P."/>
        </authorList>
    </citation>
    <scope>NUCLEOTIDE SEQUENCE [LARGE SCALE GENOMIC DNA]</scope>
    <source>
        <strain evidence="2">SN15 / ATCC MYA-4574 / FGSC 10173</strain>
    </source>
</reference>
<dbReference type="EMBL" id="CH445342">
    <property type="protein sequence ID" value="EAT81358.1"/>
    <property type="molecule type" value="Genomic_DNA"/>
</dbReference>
<evidence type="ECO:0000313" key="1">
    <source>
        <dbReference type="EMBL" id="EAT81358.1"/>
    </source>
</evidence>
<dbReference type="GeneID" id="5978025"/>
<gene>
    <name evidence="1" type="ORF">SNOG_10859</name>
</gene>
<evidence type="ECO:0000313" key="2">
    <source>
        <dbReference type="Proteomes" id="UP000001055"/>
    </source>
</evidence>
<accession>Q0UBK5</accession>
<dbReference type="InParanoid" id="Q0UBK5"/>
<dbReference type="HOGENOM" id="CLU_1907420_0_0_1"/>
<dbReference type="Proteomes" id="UP000001055">
    <property type="component" value="Unassembled WGS sequence"/>
</dbReference>
<dbReference type="AlphaFoldDB" id="Q0UBK5"/>
<dbReference type="VEuPathDB" id="FungiDB:JI435_108590"/>
<dbReference type="KEGG" id="pno:SNOG_10859"/>
<sequence>MAVKAFGLPYRAAKEQNMTMHSTPTPIFHHQPTQLNIRPQIQKAYAIFPGSFAYGAELDIENIQPGRAVTTPHSNQPMEQGIPLPERPVQTSKMILESTSTPPLLHCEAICTTPTYLRAPDWSLRISSPSYQS</sequence>
<name>Q0UBK5_PHANO</name>